<dbReference type="SMART" id="SM00248">
    <property type="entry name" value="ANK"/>
    <property type="match status" value="4"/>
</dbReference>
<feature type="transmembrane region" description="Helical" evidence="11">
    <location>
        <begin position="588"/>
        <end position="612"/>
    </location>
</feature>
<feature type="domain" description="Transient receptor ion channel" evidence="12">
    <location>
        <begin position="164"/>
        <end position="226"/>
    </location>
</feature>
<evidence type="ECO:0000256" key="4">
    <source>
        <dbReference type="ARBA" id="ARBA00022737"/>
    </source>
</evidence>
<dbReference type="Proteomes" id="UP000792457">
    <property type="component" value="Unassembled WGS sequence"/>
</dbReference>
<accession>A0A8K0KRC6</accession>
<feature type="transmembrane region" description="Helical" evidence="11">
    <location>
        <begin position="453"/>
        <end position="475"/>
    </location>
</feature>
<evidence type="ECO:0000256" key="11">
    <source>
        <dbReference type="SAM" id="Phobius"/>
    </source>
</evidence>
<keyword evidence="7" id="KW-0406">Ion transport</keyword>
<keyword evidence="5 11" id="KW-1133">Transmembrane helix</keyword>
<dbReference type="InterPro" id="IPR005821">
    <property type="entry name" value="Ion_trans_dom"/>
</dbReference>
<evidence type="ECO:0000256" key="7">
    <source>
        <dbReference type="ARBA" id="ARBA00023065"/>
    </source>
</evidence>
<dbReference type="EMBL" id="KZ309484">
    <property type="protein sequence ID" value="KAG8238988.1"/>
    <property type="molecule type" value="Genomic_DNA"/>
</dbReference>
<feature type="repeat" description="ANK" evidence="10">
    <location>
        <begin position="58"/>
        <end position="80"/>
    </location>
</feature>
<evidence type="ECO:0000256" key="2">
    <source>
        <dbReference type="ARBA" id="ARBA00022448"/>
    </source>
</evidence>
<comment type="caution">
    <text evidence="13">The sequence shown here is derived from an EMBL/GenBank/DDBJ whole genome shotgun (WGS) entry which is preliminary data.</text>
</comment>
<feature type="transmembrane region" description="Helical" evidence="11">
    <location>
        <begin position="496"/>
        <end position="518"/>
    </location>
</feature>
<dbReference type="PRINTS" id="PR01097">
    <property type="entry name" value="TRNSRECEPTRP"/>
</dbReference>
<proteinExistence type="predicted"/>
<keyword evidence="4" id="KW-0677">Repeat</keyword>
<dbReference type="SMART" id="SM01420">
    <property type="entry name" value="TRP_2"/>
    <property type="match status" value="1"/>
</dbReference>
<evidence type="ECO:0000256" key="8">
    <source>
        <dbReference type="ARBA" id="ARBA00023136"/>
    </source>
</evidence>
<dbReference type="Pfam" id="PF12796">
    <property type="entry name" value="Ank_2"/>
    <property type="match status" value="1"/>
</dbReference>
<reference evidence="13" key="1">
    <citation type="submission" date="2013-04" db="EMBL/GenBank/DDBJ databases">
        <authorList>
            <person name="Qu J."/>
            <person name="Murali S.C."/>
            <person name="Bandaranaike D."/>
            <person name="Bellair M."/>
            <person name="Blankenburg K."/>
            <person name="Chao H."/>
            <person name="Dinh H."/>
            <person name="Doddapaneni H."/>
            <person name="Downs B."/>
            <person name="Dugan-Rocha S."/>
            <person name="Elkadiri S."/>
            <person name="Gnanaolivu R.D."/>
            <person name="Hernandez B."/>
            <person name="Javaid M."/>
            <person name="Jayaseelan J.C."/>
            <person name="Lee S."/>
            <person name="Li M."/>
            <person name="Ming W."/>
            <person name="Munidasa M."/>
            <person name="Muniz J."/>
            <person name="Nguyen L."/>
            <person name="Ongeri F."/>
            <person name="Osuji N."/>
            <person name="Pu L.-L."/>
            <person name="Puazo M."/>
            <person name="Qu C."/>
            <person name="Quiroz J."/>
            <person name="Raj R."/>
            <person name="Weissenberger G."/>
            <person name="Xin Y."/>
            <person name="Zou X."/>
            <person name="Han Y."/>
            <person name="Richards S."/>
            <person name="Worley K."/>
            <person name="Muzny D."/>
            <person name="Gibbs R."/>
        </authorList>
    </citation>
    <scope>NUCLEOTIDE SEQUENCE</scope>
    <source>
        <strain evidence="13">Sampled in the wild</strain>
    </source>
</reference>
<dbReference type="GO" id="GO:0005886">
    <property type="term" value="C:plasma membrane"/>
    <property type="evidence" value="ECO:0007669"/>
    <property type="project" value="TreeGrafter"/>
</dbReference>
<dbReference type="GO" id="GO:0015279">
    <property type="term" value="F:store-operated calcium channel activity"/>
    <property type="evidence" value="ECO:0007669"/>
    <property type="project" value="TreeGrafter"/>
</dbReference>
<dbReference type="InterPro" id="IPR002153">
    <property type="entry name" value="TRPC_channel"/>
</dbReference>
<dbReference type="InterPro" id="IPR036770">
    <property type="entry name" value="Ankyrin_rpt-contain_sf"/>
</dbReference>
<dbReference type="InterPro" id="IPR013555">
    <property type="entry name" value="TRP_dom"/>
</dbReference>
<evidence type="ECO:0000256" key="3">
    <source>
        <dbReference type="ARBA" id="ARBA00022692"/>
    </source>
</evidence>
<dbReference type="PROSITE" id="PS50088">
    <property type="entry name" value="ANK_REPEAT"/>
    <property type="match status" value="2"/>
</dbReference>
<dbReference type="PANTHER" id="PTHR10117">
    <property type="entry name" value="TRANSIENT RECEPTOR POTENTIAL CHANNEL"/>
    <property type="match status" value="1"/>
</dbReference>
<dbReference type="PROSITE" id="PS50297">
    <property type="entry name" value="ANK_REP_REGION"/>
    <property type="match status" value="1"/>
</dbReference>
<reference evidence="13" key="2">
    <citation type="submission" date="2017-10" db="EMBL/GenBank/DDBJ databases">
        <title>Ladona fulva Genome sequencing and assembly.</title>
        <authorList>
            <person name="Murali S."/>
            <person name="Richards S."/>
            <person name="Bandaranaike D."/>
            <person name="Bellair M."/>
            <person name="Blankenburg K."/>
            <person name="Chao H."/>
            <person name="Dinh H."/>
            <person name="Doddapaneni H."/>
            <person name="Dugan-Rocha S."/>
            <person name="Elkadiri S."/>
            <person name="Gnanaolivu R."/>
            <person name="Hernandez B."/>
            <person name="Skinner E."/>
            <person name="Javaid M."/>
            <person name="Lee S."/>
            <person name="Li M."/>
            <person name="Ming W."/>
            <person name="Munidasa M."/>
            <person name="Muniz J."/>
            <person name="Nguyen L."/>
            <person name="Hughes D."/>
            <person name="Osuji N."/>
            <person name="Pu L.-L."/>
            <person name="Puazo M."/>
            <person name="Qu C."/>
            <person name="Quiroz J."/>
            <person name="Raj R."/>
            <person name="Weissenberger G."/>
            <person name="Xin Y."/>
            <person name="Zou X."/>
            <person name="Han Y."/>
            <person name="Worley K."/>
            <person name="Muzny D."/>
            <person name="Gibbs R."/>
        </authorList>
    </citation>
    <scope>NUCLEOTIDE SEQUENCE</scope>
    <source>
        <strain evidence="13">Sampled in the wild</strain>
    </source>
</reference>
<keyword evidence="3 11" id="KW-0812">Transmembrane</keyword>
<evidence type="ECO:0000256" key="1">
    <source>
        <dbReference type="ARBA" id="ARBA00004141"/>
    </source>
</evidence>
<feature type="transmembrane region" description="Helical" evidence="11">
    <location>
        <begin position="387"/>
        <end position="404"/>
    </location>
</feature>
<dbReference type="InterPro" id="IPR002110">
    <property type="entry name" value="Ankyrin_rpt"/>
</dbReference>
<dbReference type="GO" id="GO:0034703">
    <property type="term" value="C:cation channel complex"/>
    <property type="evidence" value="ECO:0007669"/>
    <property type="project" value="TreeGrafter"/>
</dbReference>
<dbReference type="Pfam" id="PF08344">
    <property type="entry name" value="TRP_2"/>
    <property type="match status" value="1"/>
</dbReference>
<dbReference type="Pfam" id="PF00023">
    <property type="entry name" value="Ank"/>
    <property type="match status" value="1"/>
</dbReference>
<keyword evidence="14" id="KW-1185">Reference proteome</keyword>
<dbReference type="OrthoDB" id="2373987at2759"/>
<evidence type="ECO:0000313" key="13">
    <source>
        <dbReference type="EMBL" id="KAG8238988.1"/>
    </source>
</evidence>
<organism evidence="13 14">
    <name type="scientific">Ladona fulva</name>
    <name type="common">Scarce chaser dragonfly</name>
    <name type="synonym">Libellula fulva</name>
    <dbReference type="NCBI Taxonomy" id="123851"/>
    <lineage>
        <taxon>Eukaryota</taxon>
        <taxon>Metazoa</taxon>
        <taxon>Ecdysozoa</taxon>
        <taxon>Arthropoda</taxon>
        <taxon>Hexapoda</taxon>
        <taxon>Insecta</taxon>
        <taxon>Pterygota</taxon>
        <taxon>Palaeoptera</taxon>
        <taxon>Odonata</taxon>
        <taxon>Epiprocta</taxon>
        <taxon>Anisoptera</taxon>
        <taxon>Libelluloidea</taxon>
        <taxon>Libellulidae</taxon>
        <taxon>Ladona</taxon>
    </lineage>
</organism>
<evidence type="ECO:0000256" key="6">
    <source>
        <dbReference type="ARBA" id="ARBA00023043"/>
    </source>
</evidence>
<evidence type="ECO:0000313" key="14">
    <source>
        <dbReference type="Proteomes" id="UP000792457"/>
    </source>
</evidence>
<dbReference type="AlphaFoldDB" id="A0A8K0KRC6"/>
<keyword evidence="9" id="KW-0407">Ion channel</keyword>
<dbReference type="SUPFAM" id="SSF48403">
    <property type="entry name" value="Ankyrin repeat"/>
    <property type="match status" value="1"/>
</dbReference>
<protein>
    <recommendedName>
        <fullName evidence="12">Transient receptor ion channel domain-containing protein</fullName>
    </recommendedName>
</protein>
<feature type="transmembrane region" description="Helical" evidence="11">
    <location>
        <begin position="348"/>
        <end position="367"/>
    </location>
</feature>
<keyword evidence="2" id="KW-0813">Transport</keyword>
<keyword evidence="6 10" id="KW-0040">ANK repeat</keyword>
<evidence type="ECO:0000256" key="5">
    <source>
        <dbReference type="ARBA" id="ARBA00022989"/>
    </source>
</evidence>
<dbReference type="GO" id="GO:0070679">
    <property type="term" value="F:inositol 1,4,5 trisphosphate binding"/>
    <property type="evidence" value="ECO:0007669"/>
    <property type="project" value="TreeGrafter"/>
</dbReference>
<evidence type="ECO:0000256" key="10">
    <source>
        <dbReference type="PROSITE-ProRule" id="PRU00023"/>
    </source>
</evidence>
<keyword evidence="8 11" id="KW-0472">Membrane</keyword>
<evidence type="ECO:0000256" key="9">
    <source>
        <dbReference type="ARBA" id="ARBA00023303"/>
    </source>
</evidence>
<feature type="transmembrane region" description="Helical" evidence="11">
    <location>
        <begin position="416"/>
        <end position="433"/>
    </location>
</feature>
<dbReference type="Pfam" id="PF00520">
    <property type="entry name" value="Ion_trans"/>
    <property type="match status" value="1"/>
</dbReference>
<name>A0A8K0KRC6_LADFU</name>
<comment type="subcellular location">
    <subcellularLocation>
        <location evidence="1">Membrane</location>
        <topology evidence="1">Multi-pass membrane protein</topology>
    </subcellularLocation>
</comment>
<feature type="repeat" description="ANK" evidence="10">
    <location>
        <begin position="129"/>
        <end position="161"/>
    </location>
</feature>
<gene>
    <name evidence="13" type="ORF">J437_LFUL005045</name>
</gene>
<dbReference type="GO" id="GO:0051480">
    <property type="term" value="P:regulation of cytosolic calcium ion concentration"/>
    <property type="evidence" value="ECO:0007669"/>
    <property type="project" value="TreeGrafter"/>
</dbReference>
<dbReference type="PANTHER" id="PTHR10117:SF54">
    <property type="entry name" value="TRANSIENT RECEPTOR POTENTIAL-GAMMA PROTEIN"/>
    <property type="match status" value="1"/>
</dbReference>
<dbReference type="Gene3D" id="1.25.40.20">
    <property type="entry name" value="Ankyrin repeat-containing domain"/>
    <property type="match status" value="1"/>
</dbReference>
<evidence type="ECO:0000259" key="12">
    <source>
        <dbReference type="SMART" id="SM01420"/>
    </source>
</evidence>
<feature type="non-terminal residue" evidence="13">
    <location>
        <position position="633"/>
    </location>
</feature>
<sequence length="633" mass="72152">MVNLEDEIFAEKCDSVILPNLADKERSYFDLVKSNNVDLVETFIKSNPGFNFNCINFEGLTALHIAVMNNDEEMVKCLLKLCKIEVGDCILHAIRSGHLVIINLLLNHLATVSPNLEYFGVPSSPEFSSDITPLILAAHCGQYEIIGLLLERGHRIEPPHHPQCFCKEICQSKEEFNLHTRYSRLNLYKAMANPAYICHTSSDPIRTAFKLYIELKERGRTEEEFHSAYLELANDIKRFPVDIIRCCRTDLEIEILLSSSAGCCCPGKYLFPRLELAVDCDQKEFVAHPNVQHALRKAWLGNCYQWNEKPNLAKVFSVMSRIPLLPLMPFMCWIIPNSKIVNNLRSPINKLISSLASYLVFLVLIFIQSSQDKKTEGPPHTGLEPILIIYVISYIFNLLRLCVLQGPRRYELLNQMLFLLSFTFWLIALINTYENGFLKLERKYWHSFDPTLLAEGFFAVGTILSFSKVLLLCQLNYYLGPLQVSLGKMTEEISKFIALFIIIILAFSAGLCHLYQYYEGMVQQDLLTGSKIIQESSFVSFPATMRTLFWAIFCLTPLESADVIIEDSPDHEGTSGVIQNRHIFTETVGYMALAIFEVLTVIVILNMLIAAITNTYMNVADNAHIEWSFARTR</sequence>
<feature type="transmembrane region" description="Helical" evidence="11">
    <location>
        <begin position="318"/>
        <end position="336"/>
    </location>
</feature>